<reference evidence="1 2" key="1">
    <citation type="journal article" date="2016" name="Sci. Rep.">
        <title>A novel ammonia-oxidizing archaeon from wastewater treatment plant: Its enrichment, physiological and genomic characteristics.</title>
        <authorList>
            <person name="Li Y."/>
            <person name="Ding K."/>
            <person name="Wen X."/>
            <person name="Zhang B."/>
            <person name="Shen B."/>
            <person name="Yang Y."/>
        </authorList>
    </citation>
    <scope>NUCLEOTIDE SEQUENCE [LARGE SCALE GENOMIC DNA]</scope>
    <source>
        <strain evidence="1 2">SAT1</strain>
    </source>
</reference>
<gene>
    <name evidence="1" type="ORF">SU86_000080</name>
</gene>
<proteinExistence type="predicted"/>
<evidence type="ECO:0000313" key="2">
    <source>
        <dbReference type="Proteomes" id="UP000266745"/>
    </source>
</evidence>
<dbReference type="Proteomes" id="UP000266745">
    <property type="component" value="Chromosome"/>
</dbReference>
<keyword evidence="2" id="KW-1185">Reference proteome</keyword>
<dbReference type="GeneID" id="24874772"/>
<evidence type="ECO:0000313" key="1">
    <source>
        <dbReference type="EMBL" id="AJZ75055.1"/>
    </source>
</evidence>
<dbReference type="EMBL" id="CP011097">
    <property type="protein sequence ID" value="AJZ75055.1"/>
    <property type="molecule type" value="Genomic_DNA"/>
</dbReference>
<dbReference type="STRING" id="1603555.SU86_000080"/>
<dbReference type="OrthoDB" id="5997at2157"/>
<dbReference type="RefSeq" id="WP_048187381.1">
    <property type="nucleotide sequence ID" value="NZ_CP011097.1"/>
</dbReference>
<protein>
    <submittedName>
        <fullName evidence="1">Uncharacterized protein</fullName>
    </submittedName>
</protein>
<name>A0A3G1B589_9ARCH</name>
<sequence>MSKEPKYHKLTVEGDKKTQWICGCFETIDGYFWFCDEHKNTLNKTIEAQIDELDMTRILD</sequence>
<organism evidence="1 2">
    <name type="scientific">Candidatus Nitrosotenuis cloacae</name>
    <dbReference type="NCBI Taxonomy" id="1603555"/>
    <lineage>
        <taxon>Archaea</taxon>
        <taxon>Nitrososphaerota</taxon>
        <taxon>Candidatus Nitrosotenuis</taxon>
    </lineage>
</organism>
<dbReference type="AlphaFoldDB" id="A0A3G1B589"/>
<accession>A0A3G1B589</accession>
<dbReference type="KEGG" id="tah:SU86_000080"/>